<dbReference type="NCBIfam" id="NF033668">
    <property type="entry name" value="rSAM_PA0069"/>
    <property type="match status" value="1"/>
</dbReference>
<dbReference type="Pfam" id="PF04055">
    <property type="entry name" value="Radical_SAM"/>
    <property type="match status" value="1"/>
</dbReference>
<feature type="domain" description="Elp3/MiaA/NifB-like radical SAM core" evidence="5">
    <location>
        <begin position="71"/>
        <end position="298"/>
    </location>
</feature>
<dbReference type="InterPro" id="IPR006638">
    <property type="entry name" value="Elp3/MiaA/NifB-like_rSAM"/>
</dbReference>
<dbReference type="RefSeq" id="WP_371842806.1">
    <property type="nucleotide sequence ID" value="NZ_JBGMEL010000003.1"/>
</dbReference>
<keyword evidence="3" id="KW-0411">Iron-sulfur</keyword>
<keyword evidence="1" id="KW-0479">Metal-binding</keyword>
<gene>
    <name evidence="6" type="ORF">ACCI51_04990</name>
</gene>
<dbReference type="PANTHER" id="PTHR43432">
    <property type="entry name" value="SLR0285 PROTEIN"/>
    <property type="match status" value="1"/>
</dbReference>
<dbReference type="Gene3D" id="3.80.30.30">
    <property type="match status" value="1"/>
</dbReference>
<dbReference type="SFLD" id="SFLDG01084">
    <property type="entry name" value="Uncharacterised_Radical_SAM_Su"/>
    <property type="match status" value="1"/>
</dbReference>
<sequence>MKRREPDKPQPFYKGRGAASNITGRFAEHSSTRESDGWQTEAEPLEQLLTTSIEEKAKSIIATNQSPDIPFTQSINPYRGCEHGCVYCYARPAHAYMDLSPGLDFETKIFFKPNAAELLEKALRKPNYVCSPIALGANTDPYQPLEKEKGITRTLLEVMQKFRQPVTIITKSQLILRDLPILAEMAQDNLAQVAVSVTTLDNDLKRKLEPRTAGPKARLRTIGALSENGIPTAVLAAPMIPALNDCELEAILKSGRESGAERAAYILLRLPYEVAPLFREWLAIHYPHRADHVMSLIQQSRGGQDYQSDFSQRRQGTGVFAQLLRQRFIVAIRKLGLNHRRLLLDCSQFDPPPQAGEQQCLF</sequence>
<protein>
    <submittedName>
        <fullName evidence="6">PA0069 family radical SAM protein</fullName>
    </submittedName>
</protein>
<dbReference type="SMART" id="SM00729">
    <property type="entry name" value="Elp3"/>
    <property type="match status" value="1"/>
</dbReference>
<reference evidence="6 7" key="1">
    <citation type="submission" date="2024-08" db="EMBL/GenBank/DDBJ databases">
        <authorList>
            <person name="Ishaq N."/>
        </authorList>
    </citation>
    <scope>NUCLEOTIDE SEQUENCE [LARGE SCALE GENOMIC DNA]</scope>
    <source>
        <strain evidence="6 7">JCM 30400</strain>
    </source>
</reference>
<evidence type="ECO:0000256" key="2">
    <source>
        <dbReference type="ARBA" id="ARBA00023004"/>
    </source>
</evidence>
<evidence type="ECO:0000256" key="3">
    <source>
        <dbReference type="ARBA" id="ARBA00023014"/>
    </source>
</evidence>
<dbReference type="SUPFAM" id="SSF102114">
    <property type="entry name" value="Radical SAM enzymes"/>
    <property type="match status" value="1"/>
</dbReference>
<dbReference type="EMBL" id="JBGMEL010000003">
    <property type="protein sequence ID" value="MFA0789892.1"/>
    <property type="molecule type" value="Genomic_DNA"/>
</dbReference>
<dbReference type="CDD" id="cd01335">
    <property type="entry name" value="Radical_SAM"/>
    <property type="match status" value="1"/>
</dbReference>
<organism evidence="6 7">
    <name type="scientific">Microbulbifer echini</name>
    <dbReference type="NCBI Taxonomy" id="1529067"/>
    <lineage>
        <taxon>Bacteria</taxon>
        <taxon>Pseudomonadati</taxon>
        <taxon>Pseudomonadota</taxon>
        <taxon>Gammaproteobacteria</taxon>
        <taxon>Cellvibrionales</taxon>
        <taxon>Microbulbiferaceae</taxon>
        <taxon>Microbulbifer</taxon>
    </lineage>
</organism>
<dbReference type="Proteomes" id="UP001569414">
    <property type="component" value="Unassembled WGS sequence"/>
</dbReference>
<feature type="region of interest" description="Disordered" evidence="4">
    <location>
        <begin position="1"/>
        <end position="41"/>
    </location>
</feature>
<dbReference type="SFLD" id="SFLDS00029">
    <property type="entry name" value="Radical_SAM"/>
    <property type="match status" value="1"/>
</dbReference>
<name>A0ABV4NKK9_9GAMM</name>
<dbReference type="InterPro" id="IPR040086">
    <property type="entry name" value="MJ0683-like"/>
</dbReference>
<accession>A0ABV4NKK9</accession>
<dbReference type="InterPro" id="IPR058240">
    <property type="entry name" value="rSAM_sf"/>
</dbReference>
<comment type="caution">
    <text evidence="6">The sequence shown here is derived from an EMBL/GenBank/DDBJ whole genome shotgun (WGS) entry which is preliminary data.</text>
</comment>
<keyword evidence="7" id="KW-1185">Reference proteome</keyword>
<dbReference type="PANTHER" id="PTHR43432:SF3">
    <property type="entry name" value="SLR0285 PROTEIN"/>
    <property type="match status" value="1"/>
</dbReference>
<evidence type="ECO:0000259" key="5">
    <source>
        <dbReference type="SMART" id="SM00729"/>
    </source>
</evidence>
<evidence type="ECO:0000313" key="6">
    <source>
        <dbReference type="EMBL" id="MFA0789892.1"/>
    </source>
</evidence>
<evidence type="ECO:0000256" key="4">
    <source>
        <dbReference type="SAM" id="MobiDB-lite"/>
    </source>
</evidence>
<evidence type="ECO:0000256" key="1">
    <source>
        <dbReference type="ARBA" id="ARBA00022723"/>
    </source>
</evidence>
<feature type="compositionally biased region" description="Basic and acidic residues" evidence="4">
    <location>
        <begin position="26"/>
        <end position="36"/>
    </location>
</feature>
<dbReference type="InterPro" id="IPR007197">
    <property type="entry name" value="rSAM"/>
</dbReference>
<keyword evidence="2" id="KW-0408">Iron</keyword>
<evidence type="ECO:0000313" key="7">
    <source>
        <dbReference type="Proteomes" id="UP001569414"/>
    </source>
</evidence>
<proteinExistence type="predicted"/>